<evidence type="ECO:0000256" key="1">
    <source>
        <dbReference type="ARBA" id="ARBA00009636"/>
    </source>
</evidence>
<dbReference type="Pfam" id="PF00091">
    <property type="entry name" value="Tubulin"/>
    <property type="match status" value="1"/>
</dbReference>
<evidence type="ECO:0000313" key="7">
    <source>
        <dbReference type="Proteomes" id="UP000723463"/>
    </source>
</evidence>
<dbReference type="PRINTS" id="PR01161">
    <property type="entry name" value="TUBULIN"/>
</dbReference>
<dbReference type="AlphaFoldDB" id="A0A9P6K7V0"/>
<dbReference type="GO" id="GO:0005525">
    <property type="term" value="F:GTP binding"/>
    <property type="evidence" value="ECO:0007669"/>
    <property type="project" value="UniProtKB-KW"/>
</dbReference>
<accession>A0A9P6K7V0</accession>
<keyword evidence="7" id="KW-1185">Reference proteome</keyword>
<name>A0A9P6K7V0_9FUNG</name>
<feature type="domain" description="Tubulin/FtsZ GTPase" evidence="5">
    <location>
        <begin position="14"/>
        <end position="104"/>
    </location>
</feature>
<dbReference type="Gene3D" id="3.40.50.1440">
    <property type="entry name" value="Tubulin/FtsZ, GTPase domain"/>
    <property type="match status" value="1"/>
</dbReference>
<comment type="similarity">
    <text evidence="1">Belongs to the tubulin family.</text>
</comment>
<protein>
    <submittedName>
        <fullName evidence="6">Tubulin alpha-1C chain</fullName>
    </submittedName>
</protein>
<evidence type="ECO:0000256" key="3">
    <source>
        <dbReference type="ARBA" id="ARBA00022741"/>
    </source>
</evidence>
<keyword evidence="4" id="KW-0342">GTP-binding</keyword>
<evidence type="ECO:0000256" key="2">
    <source>
        <dbReference type="ARBA" id="ARBA00022701"/>
    </source>
</evidence>
<keyword evidence="3" id="KW-0547">Nucleotide-binding</keyword>
<dbReference type="InterPro" id="IPR003008">
    <property type="entry name" value="Tubulin_FtsZ_GTPase"/>
</dbReference>
<organism evidence="6 7">
    <name type="scientific">Mortierella hygrophila</name>
    <dbReference type="NCBI Taxonomy" id="979708"/>
    <lineage>
        <taxon>Eukaryota</taxon>
        <taxon>Fungi</taxon>
        <taxon>Fungi incertae sedis</taxon>
        <taxon>Mucoromycota</taxon>
        <taxon>Mortierellomycotina</taxon>
        <taxon>Mortierellomycetes</taxon>
        <taxon>Mortierellales</taxon>
        <taxon>Mortierellaceae</taxon>
        <taxon>Mortierella</taxon>
    </lineage>
</organism>
<dbReference type="InterPro" id="IPR036525">
    <property type="entry name" value="Tubulin/FtsZ_GTPase_sf"/>
</dbReference>
<dbReference type="Proteomes" id="UP000723463">
    <property type="component" value="Unassembled WGS sequence"/>
</dbReference>
<dbReference type="InterPro" id="IPR000217">
    <property type="entry name" value="Tubulin"/>
</dbReference>
<evidence type="ECO:0000259" key="5">
    <source>
        <dbReference type="Pfam" id="PF00091"/>
    </source>
</evidence>
<comment type="caution">
    <text evidence="6">The sequence shown here is derived from an EMBL/GenBank/DDBJ whole genome shotgun (WGS) entry which is preliminary data.</text>
</comment>
<proteinExistence type="inferred from homology"/>
<dbReference type="GO" id="GO:0007017">
    <property type="term" value="P:microtubule-based process"/>
    <property type="evidence" value="ECO:0007669"/>
    <property type="project" value="InterPro"/>
</dbReference>
<dbReference type="EMBL" id="JAAAXW010000014">
    <property type="protein sequence ID" value="KAF9550007.1"/>
    <property type="molecule type" value="Genomic_DNA"/>
</dbReference>
<dbReference type="GO" id="GO:0005874">
    <property type="term" value="C:microtubule"/>
    <property type="evidence" value="ECO:0007669"/>
    <property type="project" value="UniProtKB-KW"/>
</dbReference>
<evidence type="ECO:0000256" key="4">
    <source>
        <dbReference type="ARBA" id="ARBA00023134"/>
    </source>
</evidence>
<dbReference type="SUPFAM" id="SSF52490">
    <property type="entry name" value="Tubulin nucleotide-binding domain-like"/>
    <property type="match status" value="1"/>
</dbReference>
<gene>
    <name evidence="6" type="primary">TUBA1C</name>
    <name evidence="6" type="ORF">EC957_002068</name>
</gene>
<keyword evidence="2" id="KW-0493">Microtubule</keyword>
<evidence type="ECO:0000313" key="6">
    <source>
        <dbReference type="EMBL" id="KAF9550007.1"/>
    </source>
</evidence>
<dbReference type="PANTHER" id="PTHR11588">
    <property type="entry name" value="TUBULIN"/>
    <property type="match status" value="1"/>
</dbReference>
<sequence length="131" mass="14940">MFPEQTRTTRDEDFVNMDKRENFNVIAFQRLLFHHEQMISCRKDAANNYARGHYTIGKELVEQTLDMIRRMSDSCQSLQGFMVFHSLSGGTGNQMVKRVARQGKSMAYCLVSHRTVTATDIGAATVSIKTQ</sequence>
<reference evidence="6" key="1">
    <citation type="journal article" date="2020" name="Fungal Divers.">
        <title>Resolving the Mortierellaceae phylogeny through synthesis of multi-gene phylogenetics and phylogenomics.</title>
        <authorList>
            <person name="Vandepol N."/>
            <person name="Liber J."/>
            <person name="Desiro A."/>
            <person name="Na H."/>
            <person name="Kennedy M."/>
            <person name="Barry K."/>
            <person name="Grigoriev I.V."/>
            <person name="Miller A.N."/>
            <person name="O'Donnell K."/>
            <person name="Stajich J.E."/>
            <person name="Bonito G."/>
        </authorList>
    </citation>
    <scope>NUCLEOTIDE SEQUENCE</scope>
    <source>
        <strain evidence="6">NRRL 2591</strain>
    </source>
</reference>